<keyword evidence="1" id="KW-0175">Coiled coil</keyword>
<sequence>MQTFALAILVGVALATPAVAGCPTCDCPSNDLSLRCTINCERAFNECMRLEDQKDKEESQQRSEVLRRQNAANACKALPTSEPGYEAATKQAWTQKRQAFEDGQTTLKALRTDLESNAEWTVGDTRQMATYLAKVTKTCTDLFSDTVGFSGEKLVAGRALRIYEGIKNGKTAYKSVTEAADKFAIDILYEQGAELSPAVRAVNAIKNLSENVQDIAKTSEEIAKAKNEVKNQLDIIDRQLSILEAKIDQINKDHVKDVAPELFAIFREVKAMCDTSPVKIGQH</sequence>
<name>A0ABQ6CVX3_9HYPH</name>
<protein>
    <submittedName>
        <fullName evidence="3">Uncharacterized protein</fullName>
    </submittedName>
</protein>
<reference evidence="4" key="1">
    <citation type="journal article" date="2019" name="Int. J. Syst. Evol. Microbiol.">
        <title>The Global Catalogue of Microorganisms (GCM) 10K type strain sequencing project: providing services to taxonomists for standard genome sequencing and annotation.</title>
        <authorList>
            <consortium name="The Broad Institute Genomics Platform"/>
            <consortium name="The Broad Institute Genome Sequencing Center for Infectious Disease"/>
            <person name="Wu L."/>
            <person name="Ma J."/>
        </authorList>
    </citation>
    <scope>NUCLEOTIDE SEQUENCE [LARGE SCALE GENOMIC DNA]</scope>
    <source>
        <strain evidence="4">NBRC 101365</strain>
    </source>
</reference>
<keyword evidence="4" id="KW-1185">Reference proteome</keyword>
<evidence type="ECO:0000256" key="1">
    <source>
        <dbReference type="SAM" id="Coils"/>
    </source>
</evidence>
<dbReference type="EMBL" id="BSPC01000066">
    <property type="protein sequence ID" value="GLS22859.1"/>
    <property type="molecule type" value="Genomic_DNA"/>
</dbReference>
<evidence type="ECO:0000313" key="4">
    <source>
        <dbReference type="Proteomes" id="UP001156882"/>
    </source>
</evidence>
<evidence type="ECO:0000313" key="3">
    <source>
        <dbReference type="EMBL" id="GLS22859.1"/>
    </source>
</evidence>
<organism evidence="3 4">
    <name type="scientific">Labrys miyagiensis</name>
    <dbReference type="NCBI Taxonomy" id="346912"/>
    <lineage>
        <taxon>Bacteria</taxon>
        <taxon>Pseudomonadati</taxon>
        <taxon>Pseudomonadota</taxon>
        <taxon>Alphaproteobacteria</taxon>
        <taxon>Hyphomicrobiales</taxon>
        <taxon>Xanthobacteraceae</taxon>
        <taxon>Labrys</taxon>
    </lineage>
</organism>
<accession>A0ABQ6CVX3</accession>
<gene>
    <name evidence="3" type="ORF">GCM10007874_58790</name>
</gene>
<dbReference type="Proteomes" id="UP001156882">
    <property type="component" value="Unassembled WGS sequence"/>
</dbReference>
<comment type="caution">
    <text evidence="3">The sequence shown here is derived from an EMBL/GenBank/DDBJ whole genome shotgun (WGS) entry which is preliminary data.</text>
</comment>
<feature type="coiled-coil region" evidence="1">
    <location>
        <begin position="208"/>
        <end position="253"/>
    </location>
</feature>
<keyword evidence="2" id="KW-0732">Signal</keyword>
<feature type="chain" id="PRO_5046417631" evidence="2">
    <location>
        <begin position="21"/>
        <end position="283"/>
    </location>
</feature>
<proteinExistence type="predicted"/>
<feature type="signal peptide" evidence="2">
    <location>
        <begin position="1"/>
        <end position="20"/>
    </location>
</feature>
<evidence type="ECO:0000256" key="2">
    <source>
        <dbReference type="SAM" id="SignalP"/>
    </source>
</evidence>